<dbReference type="AlphaFoldDB" id="A0A9Q0GGV1"/>
<dbReference type="Proteomes" id="UP001141552">
    <property type="component" value="Unassembled WGS sequence"/>
</dbReference>
<accession>A0A9Q0GGV1</accession>
<evidence type="ECO:0000259" key="1">
    <source>
        <dbReference type="Pfam" id="PF25104"/>
    </source>
</evidence>
<dbReference type="Pfam" id="PF25104">
    <property type="entry name" value="DUF7812"/>
    <property type="match status" value="1"/>
</dbReference>
<evidence type="ECO:0000313" key="3">
    <source>
        <dbReference type="Proteomes" id="UP001141552"/>
    </source>
</evidence>
<dbReference type="InterPro" id="IPR056714">
    <property type="entry name" value="DUF7812"/>
</dbReference>
<reference evidence="2" key="2">
    <citation type="journal article" date="2023" name="Plants (Basel)">
        <title>Annotation of the Turnera subulata (Passifloraceae) Draft Genome Reveals the S-Locus Evolved after the Divergence of Turneroideae from Passifloroideae in a Stepwise Manner.</title>
        <authorList>
            <person name="Henning P.M."/>
            <person name="Roalson E.H."/>
            <person name="Mir W."/>
            <person name="McCubbin A.G."/>
            <person name="Shore J.S."/>
        </authorList>
    </citation>
    <scope>NUCLEOTIDE SEQUENCE</scope>
    <source>
        <strain evidence="2">F60SS</strain>
    </source>
</reference>
<dbReference type="EMBL" id="JAKUCV010000612">
    <property type="protein sequence ID" value="KAJ4849398.1"/>
    <property type="molecule type" value="Genomic_DNA"/>
</dbReference>
<comment type="caution">
    <text evidence="2">The sequence shown here is derived from an EMBL/GenBank/DDBJ whole genome shotgun (WGS) entry which is preliminary data.</text>
</comment>
<dbReference type="OrthoDB" id="1882119at2759"/>
<protein>
    <recommendedName>
        <fullName evidence="1">DUF7812 domain-containing protein</fullName>
    </recommendedName>
</protein>
<feature type="domain" description="DUF7812" evidence="1">
    <location>
        <begin position="140"/>
        <end position="572"/>
    </location>
</feature>
<gene>
    <name evidence="2" type="ORF">Tsubulata_024483</name>
</gene>
<dbReference type="PANTHER" id="PTHR36786:SF1">
    <property type="entry name" value="2-ISOPROPYLMALATE SYNTHASE"/>
    <property type="match status" value="1"/>
</dbReference>
<keyword evidence="3" id="KW-1185">Reference proteome</keyword>
<evidence type="ECO:0000313" key="2">
    <source>
        <dbReference type="EMBL" id="KAJ4849398.1"/>
    </source>
</evidence>
<sequence>MQDLVIGRETHMSVMHLGSSGEMEGEGASSISGVVVVCSREGLLINPQDLKRLYAVLVSMCLKDGEEEKQHQEIRLASDILFQQLDSRFNDAVVSGSGSGTEVEEEEEEEELTLLLRCCLSVLVLLINITTRPDPEPDPEHHYQVLVMQCCQSLLSIFRSLISLSSSSSSSSSRSICGLFEVFADELLAHKSLRQHLMLIDSYSSPGTHMVFHSQFGGPGDIATVLESISAHFIHSFLSPPPLSSAFHNFLDTLFWSGSSNPPRNRIPQISLPAALSLLLSPLILSAPKLFLSYFILLVSQTVGIHITTPPDFRLVPCFTAAFRWSVFFYATNISTLFQGFTTAPLPNSATATTTHLNFQSLLHPATRDKLHLLSSKYIDCWDSHSSPHVDVDLLPASIMYVKDNLFIFDDESCQNQALSILTCILLNISSSANVCDTLFHYKLDNSPQDLCLLASTLKLMTSTLLQALYYLKHLRFSGSKDVSCEAYDAIVEIISCFKQFHTSLPIQNFLFEVMQSHPARHTTSRRMLLHFSGLLALSYASGLAVMVKPCLFALMTILNLFIIEEGDLNALGSLCGPSPPQSSSSASDKFRGALVVRKSSQKVSFKMLKIKETYLRARSLACTSSGKEVCQRGSPEFDSFLDGMETAGSMVNANETCNGEIFFQCVEVVEGECSRRSSGTDDLFDFVECKRGKDYAGWLRDRQRFRQWKCAKRAIFRWKKKKLRWNYLNGR</sequence>
<organism evidence="2 3">
    <name type="scientific">Turnera subulata</name>
    <dbReference type="NCBI Taxonomy" id="218843"/>
    <lineage>
        <taxon>Eukaryota</taxon>
        <taxon>Viridiplantae</taxon>
        <taxon>Streptophyta</taxon>
        <taxon>Embryophyta</taxon>
        <taxon>Tracheophyta</taxon>
        <taxon>Spermatophyta</taxon>
        <taxon>Magnoliopsida</taxon>
        <taxon>eudicotyledons</taxon>
        <taxon>Gunneridae</taxon>
        <taxon>Pentapetalae</taxon>
        <taxon>rosids</taxon>
        <taxon>fabids</taxon>
        <taxon>Malpighiales</taxon>
        <taxon>Passifloraceae</taxon>
        <taxon>Turnera</taxon>
    </lineage>
</organism>
<dbReference type="PANTHER" id="PTHR36786">
    <property type="entry name" value="2-ISOPROPYLMALATE SYNTHASE"/>
    <property type="match status" value="1"/>
</dbReference>
<proteinExistence type="predicted"/>
<reference evidence="2" key="1">
    <citation type="submission" date="2022-02" db="EMBL/GenBank/DDBJ databases">
        <authorList>
            <person name="Henning P.M."/>
            <person name="McCubbin A.G."/>
            <person name="Shore J.S."/>
        </authorList>
    </citation>
    <scope>NUCLEOTIDE SEQUENCE</scope>
    <source>
        <strain evidence="2">F60SS</strain>
        <tissue evidence="2">Leaves</tissue>
    </source>
</reference>
<name>A0A9Q0GGV1_9ROSI</name>